<feature type="active site" description="Nucleophile" evidence="4">
    <location>
        <position position="285"/>
    </location>
</feature>
<sequence length="373" mass="42292">MTPKFNKVLFLLFFISVVFMLGAIKNPEQVELQASGVIMPPANGCYAGVFPGWGPYEDNVETAQLTNFANMVGKGVAIVPFSVFWGRNTVSNQQLNAIAAYGAVPLLRLMPWGEPYWEPGYQSQYSMQKIIDGQFDQYIAQWADVVKNFNRPVMVTFGVEMNGDWFPWSGIYQGGGTSFGFGDSSRADGPERFAAAYRHIIQIFRNRAVMNVTWLFHVNNQSFPEVSWNTYDAYYPGDDYIDWIGVSIYGAQTNDEDWESFNSLAEPAYAALKARFSHKPIMLAEWGVGEFPSKGNKADWYTEALNKIRTDYTLFKMIIVYHERWENDDGSFSDLRVDSTPAALQAYKTGINQDYFISTITTAEQTKTVIRPR</sequence>
<comment type="similarity">
    <text evidence="1 4">Belongs to the glycosyl hydrolase 26 family.</text>
</comment>
<comment type="caution">
    <text evidence="6">The sequence shown here is derived from an EMBL/GenBank/DDBJ whole genome shotgun (WGS) entry which is preliminary data.</text>
</comment>
<dbReference type="InterPro" id="IPR000805">
    <property type="entry name" value="Glyco_hydro_26"/>
</dbReference>
<evidence type="ECO:0000259" key="5">
    <source>
        <dbReference type="PROSITE" id="PS51764"/>
    </source>
</evidence>
<dbReference type="STRING" id="1817863.A2Y62_01195"/>
<dbReference type="PANTHER" id="PTHR40079:SF4">
    <property type="entry name" value="GH26 DOMAIN-CONTAINING PROTEIN-RELATED"/>
    <property type="match status" value="1"/>
</dbReference>
<name>A0A1F5VWN0_9BACT</name>
<accession>A0A1F5VWN0</accession>
<evidence type="ECO:0000313" key="6">
    <source>
        <dbReference type="EMBL" id="OGF67862.1"/>
    </source>
</evidence>
<evidence type="ECO:0000256" key="1">
    <source>
        <dbReference type="ARBA" id="ARBA00007754"/>
    </source>
</evidence>
<dbReference type="PANTHER" id="PTHR40079">
    <property type="entry name" value="MANNAN ENDO-1,4-BETA-MANNOSIDASE E-RELATED"/>
    <property type="match status" value="1"/>
</dbReference>
<reference evidence="6 7" key="1">
    <citation type="journal article" date="2016" name="Nat. Commun.">
        <title>Thousands of microbial genomes shed light on interconnected biogeochemical processes in an aquifer system.</title>
        <authorList>
            <person name="Anantharaman K."/>
            <person name="Brown C.T."/>
            <person name="Hug L.A."/>
            <person name="Sharon I."/>
            <person name="Castelle C.J."/>
            <person name="Probst A.J."/>
            <person name="Thomas B.C."/>
            <person name="Singh A."/>
            <person name="Wilkins M.J."/>
            <person name="Karaoz U."/>
            <person name="Brodie E.L."/>
            <person name="Williams K.H."/>
            <person name="Hubbard S.S."/>
            <person name="Banfield J.F."/>
        </authorList>
    </citation>
    <scope>NUCLEOTIDE SEQUENCE [LARGE SCALE GENOMIC DNA]</scope>
</reference>
<dbReference type="InterPro" id="IPR017853">
    <property type="entry name" value="GH"/>
</dbReference>
<organism evidence="6 7">
    <name type="scientific">Candidatus Fischerbacteria bacterium RBG_13_37_8</name>
    <dbReference type="NCBI Taxonomy" id="1817863"/>
    <lineage>
        <taxon>Bacteria</taxon>
        <taxon>Candidatus Fischeribacteriota</taxon>
    </lineage>
</organism>
<evidence type="ECO:0000313" key="7">
    <source>
        <dbReference type="Proteomes" id="UP000178943"/>
    </source>
</evidence>
<dbReference type="GO" id="GO:0016985">
    <property type="term" value="F:mannan endo-1,4-beta-mannosidase activity"/>
    <property type="evidence" value="ECO:0007669"/>
    <property type="project" value="InterPro"/>
</dbReference>
<dbReference type="Proteomes" id="UP000178943">
    <property type="component" value="Unassembled WGS sequence"/>
</dbReference>
<gene>
    <name evidence="6" type="ORF">A2Y62_01195</name>
</gene>
<protein>
    <recommendedName>
        <fullName evidence="5">GH26 domain-containing protein</fullName>
    </recommendedName>
</protein>
<dbReference type="Gene3D" id="3.20.20.80">
    <property type="entry name" value="Glycosidases"/>
    <property type="match status" value="1"/>
</dbReference>
<feature type="domain" description="GH26" evidence="5">
    <location>
        <begin position="27"/>
        <end position="347"/>
    </location>
</feature>
<dbReference type="GO" id="GO:0006080">
    <property type="term" value="P:substituted mannan metabolic process"/>
    <property type="evidence" value="ECO:0007669"/>
    <property type="project" value="InterPro"/>
</dbReference>
<proteinExistence type="inferred from homology"/>
<keyword evidence="3 4" id="KW-0326">Glycosidase</keyword>
<feature type="active site" description="Proton donor" evidence="4">
    <location>
        <position position="160"/>
    </location>
</feature>
<dbReference type="InterPro" id="IPR022790">
    <property type="entry name" value="GH26_dom"/>
</dbReference>
<evidence type="ECO:0000256" key="3">
    <source>
        <dbReference type="ARBA" id="ARBA00023295"/>
    </source>
</evidence>
<keyword evidence="2 4" id="KW-0378">Hydrolase</keyword>
<evidence type="ECO:0000256" key="4">
    <source>
        <dbReference type="PROSITE-ProRule" id="PRU01100"/>
    </source>
</evidence>
<dbReference type="AlphaFoldDB" id="A0A1F5VWN0"/>
<dbReference type="EMBL" id="MFGW01000040">
    <property type="protein sequence ID" value="OGF67862.1"/>
    <property type="molecule type" value="Genomic_DNA"/>
</dbReference>
<evidence type="ECO:0000256" key="2">
    <source>
        <dbReference type="ARBA" id="ARBA00022801"/>
    </source>
</evidence>
<dbReference type="PROSITE" id="PS51764">
    <property type="entry name" value="GH26"/>
    <property type="match status" value="1"/>
</dbReference>
<dbReference type="Pfam" id="PF02156">
    <property type="entry name" value="Glyco_hydro_26"/>
    <property type="match status" value="1"/>
</dbReference>
<dbReference type="SUPFAM" id="SSF51445">
    <property type="entry name" value="(Trans)glycosidases"/>
    <property type="match status" value="1"/>
</dbReference>